<feature type="region of interest" description="Disordered" evidence="1">
    <location>
        <begin position="119"/>
        <end position="160"/>
    </location>
</feature>
<keyword evidence="3" id="KW-1185">Reference proteome</keyword>
<organism evidence="2 3">
    <name type="scientific">Blumeria graminis f. sp. hordei (strain DH14)</name>
    <name type="common">Barley powdery mildew</name>
    <name type="synonym">Oidium monilioides f. sp. hordei</name>
    <dbReference type="NCBI Taxonomy" id="546991"/>
    <lineage>
        <taxon>Eukaryota</taxon>
        <taxon>Fungi</taxon>
        <taxon>Dikarya</taxon>
        <taxon>Ascomycota</taxon>
        <taxon>Pezizomycotina</taxon>
        <taxon>Leotiomycetes</taxon>
        <taxon>Erysiphales</taxon>
        <taxon>Erysiphaceae</taxon>
        <taxon>Blumeria</taxon>
        <taxon>Blumeria hordei</taxon>
    </lineage>
</organism>
<name>N1JJA3_BLUG1</name>
<evidence type="ECO:0000256" key="1">
    <source>
        <dbReference type="SAM" id="MobiDB-lite"/>
    </source>
</evidence>
<dbReference type="EMBL" id="CAUH01007325">
    <property type="protein sequence ID" value="CCU82974.1"/>
    <property type="molecule type" value="Genomic_DNA"/>
</dbReference>
<proteinExistence type="predicted"/>
<gene>
    <name evidence="2" type="ORF">BGHDH14_bgh06962</name>
</gene>
<sequence length="617" mass="65790">MPPTRKTHKNAISGITKDRVNKPYQWHTAIQNHAKNMLTRRGLESNLQNMNTIAAALQAKENDVPEVDMVDAEVEKLKTLADSVWASSSPEDAEQVLDPTGPPRKTVVAPEKRITVPALPRPAEVRPAKKAETTSTRAAGAENPPLAPQPPALEAAGRKNTHPPELLAAIEAEERRARQKAAQFTICSTAISSVEAALQPLSTGEDKNFVDSIKVYLRAAIAQFVAAGPSTAPPVLPQRPSVGTPATVIQVAIPRNISKATAPLPLRSTWATVTRAGHQKSGAQAPVNITSVSAAPSARKQEKKPAAATTASKDDRIFLRLDANHEWRQLSPAGVREAVAKQTHCTPSDVDQVQRVPTGFAIRAKSPDAKSRLLEASSTFAQVEAKLEPPSDLVSLRIATVPVAVFGLGGRVEVTAEMVAAEIHRVTNCTPDRVRIHGKTKLGAPYRSWAALFPRNASPKPGFRLFDDSGIATIQRNRPPIQQCRRCLGFHATRGCSRAPACWNCGSTMHSAFECKAPTKCRNCGGPHQSGSRDCLARPNRSGPATKDQLVTIRQAGQREYQAVARAKAATKAAEAATAAARATRPASPAVGKDTSSTDTAMAEGSGFGALNPEQAL</sequence>
<evidence type="ECO:0000313" key="2">
    <source>
        <dbReference type="EMBL" id="CCU82974.1"/>
    </source>
</evidence>
<feature type="region of interest" description="Disordered" evidence="1">
    <location>
        <begin position="292"/>
        <end position="311"/>
    </location>
</feature>
<dbReference type="OrthoDB" id="3611560at2759"/>
<dbReference type="HOGENOM" id="CLU_018153_0_1_1"/>
<reference evidence="2 3" key="1">
    <citation type="journal article" date="2010" name="Science">
        <title>Genome expansion and gene loss in powdery mildew fungi reveal tradeoffs in extreme parasitism.</title>
        <authorList>
            <person name="Spanu P.D."/>
            <person name="Abbott J.C."/>
            <person name="Amselem J."/>
            <person name="Burgis T.A."/>
            <person name="Soanes D.M."/>
            <person name="Stueber K."/>
            <person name="Ver Loren van Themaat E."/>
            <person name="Brown J.K.M."/>
            <person name="Butcher S.A."/>
            <person name="Gurr S.J."/>
            <person name="Lebrun M.-H."/>
            <person name="Ridout C.J."/>
            <person name="Schulze-Lefert P."/>
            <person name="Talbot N.J."/>
            <person name="Ahmadinejad N."/>
            <person name="Ametz C."/>
            <person name="Barton G.R."/>
            <person name="Benjdia M."/>
            <person name="Bidzinski P."/>
            <person name="Bindschedler L.V."/>
            <person name="Both M."/>
            <person name="Brewer M.T."/>
            <person name="Cadle-Davidson L."/>
            <person name="Cadle-Davidson M.M."/>
            <person name="Collemare J."/>
            <person name="Cramer R."/>
            <person name="Frenkel O."/>
            <person name="Godfrey D."/>
            <person name="Harriman J."/>
            <person name="Hoede C."/>
            <person name="King B.C."/>
            <person name="Klages S."/>
            <person name="Kleemann J."/>
            <person name="Knoll D."/>
            <person name="Koti P.S."/>
            <person name="Kreplak J."/>
            <person name="Lopez-Ruiz F.J."/>
            <person name="Lu X."/>
            <person name="Maekawa T."/>
            <person name="Mahanil S."/>
            <person name="Micali C."/>
            <person name="Milgroom M.G."/>
            <person name="Montana G."/>
            <person name="Noir S."/>
            <person name="O'Connell R.J."/>
            <person name="Oberhaensli S."/>
            <person name="Parlange F."/>
            <person name="Pedersen C."/>
            <person name="Quesneville H."/>
            <person name="Reinhardt R."/>
            <person name="Rott M."/>
            <person name="Sacristan S."/>
            <person name="Schmidt S.M."/>
            <person name="Schoen M."/>
            <person name="Skamnioti P."/>
            <person name="Sommer H."/>
            <person name="Stephens A."/>
            <person name="Takahara H."/>
            <person name="Thordal-Christensen H."/>
            <person name="Vigouroux M."/>
            <person name="Wessling R."/>
            <person name="Wicker T."/>
            <person name="Panstruga R."/>
        </authorList>
    </citation>
    <scope>NUCLEOTIDE SEQUENCE [LARGE SCALE GENOMIC DNA]</scope>
    <source>
        <strain evidence="2">DH14</strain>
    </source>
</reference>
<protein>
    <submittedName>
        <fullName evidence="2">EKA-like protein</fullName>
    </submittedName>
</protein>
<feature type="compositionally biased region" description="Basic and acidic residues" evidence="1">
    <location>
        <begin position="123"/>
        <end position="132"/>
    </location>
</feature>
<evidence type="ECO:0000313" key="3">
    <source>
        <dbReference type="Proteomes" id="UP000015441"/>
    </source>
</evidence>
<dbReference type="AlphaFoldDB" id="N1JJA3"/>
<feature type="region of interest" description="Disordered" evidence="1">
    <location>
        <begin position="579"/>
        <end position="617"/>
    </location>
</feature>
<dbReference type="Proteomes" id="UP000015441">
    <property type="component" value="Unassembled WGS sequence"/>
</dbReference>
<accession>N1JJA3</accession>
<feature type="compositionally biased region" description="Low complexity" evidence="1">
    <location>
        <begin position="579"/>
        <end position="591"/>
    </location>
</feature>
<feature type="region of interest" description="Disordered" evidence="1">
    <location>
        <begin position="529"/>
        <end position="549"/>
    </location>
</feature>
<feature type="region of interest" description="Disordered" evidence="1">
    <location>
        <begin position="85"/>
        <end position="106"/>
    </location>
</feature>
<dbReference type="InParanoid" id="N1JJA3"/>
<comment type="caution">
    <text evidence="2">The sequence shown here is derived from an EMBL/GenBank/DDBJ whole genome shotgun (WGS) entry which is preliminary data.</text>
</comment>